<reference evidence="1" key="1">
    <citation type="journal article" date="2014" name="Front. Microbiol.">
        <title>High frequency of phylogenetically diverse reductive dehalogenase-homologous genes in deep subseafloor sedimentary metagenomes.</title>
        <authorList>
            <person name="Kawai M."/>
            <person name="Futagami T."/>
            <person name="Toyoda A."/>
            <person name="Takaki Y."/>
            <person name="Nishi S."/>
            <person name="Hori S."/>
            <person name="Arai W."/>
            <person name="Tsubouchi T."/>
            <person name="Morono Y."/>
            <person name="Uchiyama I."/>
            <person name="Ito T."/>
            <person name="Fujiyama A."/>
            <person name="Inagaki F."/>
            <person name="Takami H."/>
        </authorList>
    </citation>
    <scope>NUCLEOTIDE SEQUENCE</scope>
    <source>
        <strain evidence="1">Expedition CK06-06</strain>
    </source>
</reference>
<dbReference type="CDD" id="cd00063">
    <property type="entry name" value="FN3"/>
    <property type="match status" value="1"/>
</dbReference>
<evidence type="ECO:0000313" key="1">
    <source>
        <dbReference type="EMBL" id="GAF73740.1"/>
    </source>
</evidence>
<protein>
    <recommendedName>
        <fullName evidence="2">Fibronectin type-III domain-containing protein</fullName>
    </recommendedName>
</protein>
<dbReference type="EMBL" id="BARS01008085">
    <property type="protein sequence ID" value="GAF73740.1"/>
    <property type="molecule type" value="Genomic_DNA"/>
</dbReference>
<comment type="caution">
    <text evidence="1">The sequence shown here is derived from an EMBL/GenBank/DDBJ whole genome shotgun (WGS) entry which is preliminary data.</text>
</comment>
<dbReference type="InterPro" id="IPR003961">
    <property type="entry name" value="FN3_dom"/>
</dbReference>
<sequence length="113" mass="12358">MRKTLALIVGILFFMTGTAFAVDATLNWEASSDSIGYKIFKSLDLGVTWDDGIDVGNVTTYLYTNIEETGLVIFRVSAYNTAGETVTYWSGAWFNYLWLPPLSAQGLGLGQVG</sequence>
<name>X0TCD8_9ZZZZ</name>
<dbReference type="Gene3D" id="2.60.40.10">
    <property type="entry name" value="Immunoglobulins"/>
    <property type="match status" value="1"/>
</dbReference>
<gene>
    <name evidence="1" type="ORF">S01H1_15491</name>
</gene>
<accession>X0TCD8</accession>
<dbReference type="SUPFAM" id="SSF49265">
    <property type="entry name" value="Fibronectin type III"/>
    <property type="match status" value="1"/>
</dbReference>
<evidence type="ECO:0008006" key="2">
    <source>
        <dbReference type="Google" id="ProtNLM"/>
    </source>
</evidence>
<dbReference type="InterPro" id="IPR036116">
    <property type="entry name" value="FN3_sf"/>
</dbReference>
<organism evidence="1">
    <name type="scientific">marine sediment metagenome</name>
    <dbReference type="NCBI Taxonomy" id="412755"/>
    <lineage>
        <taxon>unclassified sequences</taxon>
        <taxon>metagenomes</taxon>
        <taxon>ecological metagenomes</taxon>
    </lineage>
</organism>
<dbReference type="InterPro" id="IPR013783">
    <property type="entry name" value="Ig-like_fold"/>
</dbReference>
<proteinExistence type="predicted"/>
<dbReference type="AlphaFoldDB" id="X0TCD8"/>